<evidence type="ECO:0000313" key="8">
    <source>
        <dbReference type="Proteomes" id="UP000290759"/>
    </source>
</evidence>
<dbReference type="GO" id="GO:0046943">
    <property type="term" value="F:carboxylic acid transmembrane transporter activity"/>
    <property type="evidence" value="ECO:0007669"/>
    <property type="project" value="TreeGrafter"/>
</dbReference>
<dbReference type="Pfam" id="PF07690">
    <property type="entry name" value="MFS_1"/>
    <property type="match status" value="1"/>
</dbReference>
<keyword evidence="2 5" id="KW-0812">Transmembrane</keyword>
<dbReference type="RefSeq" id="WP_129228686.1">
    <property type="nucleotide sequence ID" value="NZ_QYBB01000030.1"/>
</dbReference>
<evidence type="ECO:0000256" key="4">
    <source>
        <dbReference type="ARBA" id="ARBA00023136"/>
    </source>
</evidence>
<dbReference type="InterPro" id="IPR036259">
    <property type="entry name" value="MFS_trans_sf"/>
</dbReference>
<feature type="transmembrane region" description="Helical" evidence="5">
    <location>
        <begin position="12"/>
        <end position="34"/>
    </location>
</feature>
<accession>A0A4Q2U5S5</accession>
<dbReference type="Proteomes" id="UP000290759">
    <property type="component" value="Unassembled WGS sequence"/>
</dbReference>
<keyword evidence="8" id="KW-1185">Reference proteome</keyword>
<evidence type="ECO:0000256" key="5">
    <source>
        <dbReference type="SAM" id="Phobius"/>
    </source>
</evidence>
<feature type="transmembrane region" description="Helical" evidence="5">
    <location>
        <begin position="278"/>
        <end position="296"/>
    </location>
</feature>
<evidence type="ECO:0000256" key="1">
    <source>
        <dbReference type="ARBA" id="ARBA00004141"/>
    </source>
</evidence>
<sequence>MAGPTSRQKHVVAACYLGWTLDAFDFFILIFVLRKVAATFDTDITPITWAITLTLLLRALGAFIFGRLADRFGRRPTLMANVLIYSVLELASGFAPSLTVFLILRGLYGIAMGGEWGVGASLTMESIPAQWRGRVSGLLQAGYPSGYLLASLLNYLEPVLTWRGMFVVGALPALLVFYIRRNVPESPDWTARRPEERGAGVVEVIRRNLPLTVYAVVLMTAFNFFSHGTQDLYPSAFLGAQHGFAAGTVSTIAVVYNVGAMMGGLFFGALSQRIGRRLAIGIASLLSLAAVPLWAFGGTPVAIGVGAFSMQFFVQGAWGVIPVHLNELSPAAIRGTFPGVVYQLGNFLASGNATIQAAIGERMGHDYSWALAGVAGTAAVVITVLVALGREARDVRMGAEAAEPGVVPGVAE</sequence>
<evidence type="ECO:0000259" key="6">
    <source>
        <dbReference type="PROSITE" id="PS50850"/>
    </source>
</evidence>
<keyword evidence="4 5" id="KW-0472">Membrane</keyword>
<feature type="transmembrane region" description="Helical" evidence="5">
    <location>
        <begin position="208"/>
        <end position="225"/>
    </location>
</feature>
<name>A0A4Q2U5S5_9HYPH</name>
<dbReference type="EMBL" id="QYBB01000030">
    <property type="protein sequence ID" value="RYC30185.1"/>
    <property type="molecule type" value="Genomic_DNA"/>
</dbReference>
<evidence type="ECO:0000313" key="7">
    <source>
        <dbReference type="EMBL" id="RYC30185.1"/>
    </source>
</evidence>
<proteinExistence type="predicted"/>
<reference evidence="7 8" key="2">
    <citation type="submission" date="2019-02" db="EMBL/GenBank/DDBJ databases">
        <title>'Lichenibacterium ramalinii' gen. nov. sp. nov., 'Lichenibacterium minor' gen. nov. sp. nov.</title>
        <authorList>
            <person name="Pankratov T."/>
        </authorList>
    </citation>
    <scope>NUCLEOTIDE SEQUENCE [LARGE SCALE GENOMIC DNA]</scope>
    <source>
        <strain evidence="7 8">RmlP026</strain>
    </source>
</reference>
<dbReference type="InterPro" id="IPR005829">
    <property type="entry name" value="Sugar_transporter_CS"/>
</dbReference>
<dbReference type="AlphaFoldDB" id="A0A4Q2U5S5"/>
<dbReference type="PROSITE" id="PS00217">
    <property type="entry name" value="SUGAR_TRANSPORT_2"/>
    <property type="match status" value="1"/>
</dbReference>
<evidence type="ECO:0000256" key="2">
    <source>
        <dbReference type="ARBA" id="ARBA00022692"/>
    </source>
</evidence>
<keyword evidence="3 5" id="KW-1133">Transmembrane helix</keyword>
<dbReference type="PANTHER" id="PTHR23508">
    <property type="entry name" value="CARBOXYLIC ACID TRANSPORTER PROTEIN HOMOLOG"/>
    <property type="match status" value="1"/>
</dbReference>
<dbReference type="InterPro" id="IPR020846">
    <property type="entry name" value="MFS_dom"/>
</dbReference>
<feature type="transmembrane region" description="Helical" evidence="5">
    <location>
        <begin position="160"/>
        <end position="179"/>
    </location>
</feature>
<evidence type="ECO:0000256" key="3">
    <source>
        <dbReference type="ARBA" id="ARBA00022989"/>
    </source>
</evidence>
<reference evidence="7 8" key="1">
    <citation type="submission" date="2018-12" db="EMBL/GenBank/DDBJ databases">
        <authorList>
            <person name="Grouzdev D.S."/>
            <person name="Krutkina M.S."/>
        </authorList>
    </citation>
    <scope>NUCLEOTIDE SEQUENCE [LARGE SCALE GENOMIC DNA]</scope>
    <source>
        <strain evidence="7 8">RmlP026</strain>
    </source>
</reference>
<feature type="transmembrane region" description="Helical" evidence="5">
    <location>
        <begin position="78"/>
        <end position="104"/>
    </location>
</feature>
<dbReference type="GO" id="GO:0005886">
    <property type="term" value="C:plasma membrane"/>
    <property type="evidence" value="ECO:0007669"/>
    <property type="project" value="TreeGrafter"/>
</dbReference>
<feature type="transmembrane region" description="Helical" evidence="5">
    <location>
        <begin position="46"/>
        <end position="66"/>
    </location>
</feature>
<dbReference type="InterPro" id="IPR005828">
    <property type="entry name" value="MFS_sugar_transport-like"/>
</dbReference>
<dbReference type="Gene3D" id="1.20.1250.20">
    <property type="entry name" value="MFS general substrate transporter like domains"/>
    <property type="match status" value="2"/>
</dbReference>
<dbReference type="SUPFAM" id="SSF103473">
    <property type="entry name" value="MFS general substrate transporter"/>
    <property type="match status" value="1"/>
</dbReference>
<dbReference type="PROSITE" id="PS50850">
    <property type="entry name" value="MFS"/>
    <property type="match status" value="1"/>
</dbReference>
<feature type="transmembrane region" description="Helical" evidence="5">
    <location>
        <begin position="367"/>
        <end position="388"/>
    </location>
</feature>
<comment type="subcellular location">
    <subcellularLocation>
        <location evidence="1">Membrane</location>
        <topology evidence="1">Multi-pass membrane protein</topology>
    </subcellularLocation>
</comment>
<dbReference type="Pfam" id="PF00083">
    <property type="entry name" value="Sugar_tr"/>
    <property type="match status" value="1"/>
</dbReference>
<organism evidence="7 8">
    <name type="scientific">Lichenibacterium minor</name>
    <dbReference type="NCBI Taxonomy" id="2316528"/>
    <lineage>
        <taxon>Bacteria</taxon>
        <taxon>Pseudomonadati</taxon>
        <taxon>Pseudomonadota</taxon>
        <taxon>Alphaproteobacteria</taxon>
        <taxon>Hyphomicrobiales</taxon>
        <taxon>Lichenihabitantaceae</taxon>
        <taxon>Lichenibacterium</taxon>
    </lineage>
</organism>
<comment type="caution">
    <text evidence="7">The sequence shown here is derived from an EMBL/GenBank/DDBJ whole genome shotgun (WGS) entry which is preliminary data.</text>
</comment>
<dbReference type="OrthoDB" id="9784658at2"/>
<gene>
    <name evidence="7" type="ORF">D3273_20140</name>
</gene>
<dbReference type="InterPro" id="IPR011701">
    <property type="entry name" value="MFS"/>
</dbReference>
<protein>
    <submittedName>
        <fullName evidence="7">MFS transporter</fullName>
    </submittedName>
</protein>
<feature type="domain" description="Major facilitator superfamily (MFS) profile" evidence="6">
    <location>
        <begin position="11"/>
        <end position="393"/>
    </location>
</feature>
<dbReference type="PANTHER" id="PTHR23508:SF10">
    <property type="entry name" value="CARBOXYLIC ACID TRANSPORTER PROTEIN HOMOLOG"/>
    <property type="match status" value="1"/>
</dbReference>
<feature type="transmembrane region" description="Helical" evidence="5">
    <location>
        <begin position="245"/>
        <end position="266"/>
    </location>
</feature>